<dbReference type="AlphaFoldDB" id="A0A845AE12"/>
<evidence type="ECO:0000313" key="4">
    <source>
        <dbReference type="Proteomes" id="UP000460561"/>
    </source>
</evidence>
<dbReference type="SMART" id="SM00850">
    <property type="entry name" value="LytTR"/>
    <property type="match status" value="1"/>
</dbReference>
<dbReference type="EMBL" id="WTYQ01000002">
    <property type="protein sequence ID" value="MXP25408.1"/>
    <property type="molecule type" value="Genomic_DNA"/>
</dbReference>
<reference evidence="3 4" key="1">
    <citation type="submission" date="2019-12" db="EMBL/GenBank/DDBJ databases">
        <title>Genomic-based taxomic classification of the family Erythrobacteraceae.</title>
        <authorList>
            <person name="Xu L."/>
        </authorList>
    </citation>
    <scope>NUCLEOTIDE SEQUENCE [LARGE SCALE GENOMIC DNA]</scope>
    <source>
        <strain evidence="3 4">DSM 18604</strain>
    </source>
</reference>
<dbReference type="InterPro" id="IPR029016">
    <property type="entry name" value="GAF-like_dom_sf"/>
</dbReference>
<feature type="domain" description="HTH LytTR-type" evidence="2">
    <location>
        <begin position="218"/>
        <end position="325"/>
    </location>
</feature>
<dbReference type="Proteomes" id="UP000460561">
    <property type="component" value="Unassembled WGS sequence"/>
</dbReference>
<evidence type="ECO:0000256" key="1">
    <source>
        <dbReference type="SAM" id="MobiDB-lite"/>
    </source>
</evidence>
<accession>A0A845AE12</accession>
<dbReference type="InterPro" id="IPR007492">
    <property type="entry name" value="LytTR_DNA-bd_dom"/>
</dbReference>
<comment type="caution">
    <text evidence="3">The sequence shown here is derived from an EMBL/GenBank/DDBJ whole genome shotgun (WGS) entry which is preliminary data.</text>
</comment>
<dbReference type="RefSeq" id="WP_160738644.1">
    <property type="nucleotide sequence ID" value="NZ_WTYQ01000002.1"/>
</dbReference>
<dbReference type="Pfam" id="PF04397">
    <property type="entry name" value="LytTR"/>
    <property type="match status" value="1"/>
</dbReference>
<sequence>MGFEHRYPKVEMHSEAHPRLGGGVAVWKFGALPDMLGPDCWAVVAARLLLSQPFEPGLAAVLEFIGRSARADRAWVLRFNHDLTTMRNTNEWCASGITSHVEDLQDVPVTMIGDMLLPLREGQTLAINDVELLGRGMRSMQREFRLQGIRSTLTVPVMAEEGLIACIGLDCNRQQRDWMESEVHALTQIAALIGVSRIEGAPLTRELIAPTSSASARLYLRSGHSARGVDPEDICSVEADGSGTTILLASGETVSDDRPLRWWHSVLPEQMFLRTHRSAIANLRKVERFQRRSRGQDPELILKGSKRPTPVARSQVPEVRRRLGM</sequence>
<dbReference type="Pfam" id="PF01590">
    <property type="entry name" value="GAF"/>
    <property type="match status" value="1"/>
</dbReference>
<keyword evidence="4" id="KW-1185">Reference proteome</keyword>
<dbReference type="PANTHER" id="PTHR37299:SF1">
    <property type="entry name" value="STAGE 0 SPORULATION PROTEIN A HOMOLOG"/>
    <property type="match status" value="1"/>
</dbReference>
<organism evidence="3 4">
    <name type="scientific">Altericroceibacterium indicum</name>
    <dbReference type="NCBI Taxonomy" id="374177"/>
    <lineage>
        <taxon>Bacteria</taxon>
        <taxon>Pseudomonadati</taxon>
        <taxon>Pseudomonadota</taxon>
        <taxon>Alphaproteobacteria</taxon>
        <taxon>Sphingomonadales</taxon>
        <taxon>Erythrobacteraceae</taxon>
        <taxon>Altericroceibacterium</taxon>
    </lineage>
</organism>
<dbReference type="OrthoDB" id="9781059at2"/>
<dbReference type="GO" id="GO:0000156">
    <property type="term" value="F:phosphorelay response regulator activity"/>
    <property type="evidence" value="ECO:0007669"/>
    <property type="project" value="InterPro"/>
</dbReference>
<protein>
    <submittedName>
        <fullName evidence="3">GAF domain-containing protein</fullName>
    </submittedName>
</protein>
<feature type="region of interest" description="Disordered" evidence="1">
    <location>
        <begin position="294"/>
        <end position="325"/>
    </location>
</feature>
<dbReference type="Gene3D" id="2.40.50.1020">
    <property type="entry name" value="LytTr DNA-binding domain"/>
    <property type="match status" value="1"/>
</dbReference>
<dbReference type="PANTHER" id="PTHR37299">
    <property type="entry name" value="TRANSCRIPTIONAL REGULATOR-RELATED"/>
    <property type="match status" value="1"/>
</dbReference>
<dbReference type="GO" id="GO:0003677">
    <property type="term" value="F:DNA binding"/>
    <property type="evidence" value="ECO:0007669"/>
    <property type="project" value="InterPro"/>
</dbReference>
<name>A0A845AE12_9SPHN</name>
<dbReference type="InterPro" id="IPR003018">
    <property type="entry name" value="GAF"/>
</dbReference>
<evidence type="ECO:0000313" key="3">
    <source>
        <dbReference type="EMBL" id="MXP25408.1"/>
    </source>
</evidence>
<proteinExistence type="predicted"/>
<evidence type="ECO:0000259" key="2">
    <source>
        <dbReference type="PROSITE" id="PS50930"/>
    </source>
</evidence>
<dbReference type="InterPro" id="IPR046947">
    <property type="entry name" value="LytR-like"/>
</dbReference>
<gene>
    <name evidence="3" type="ORF">GRI39_05040</name>
</gene>
<dbReference type="Gene3D" id="3.30.450.40">
    <property type="match status" value="1"/>
</dbReference>
<dbReference type="PROSITE" id="PS50930">
    <property type="entry name" value="HTH_LYTTR"/>
    <property type="match status" value="1"/>
</dbReference>
<dbReference type="SMART" id="SM00065">
    <property type="entry name" value="GAF"/>
    <property type="match status" value="1"/>
</dbReference>
<dbReference type="SUPFAM" id="SSF55781">
    <property type="entry name" value="GAF domain-like"/>
    <property type="match status" value="1"/>
</dbReference>